<dbReference type="KEGG" id="adu:127741739"/>
<accession>A0A9C6TL74</accession>
<proteinExistence type="predicted"/>
<evidence type="ECO:0000313" key="2">
    <source>
        <dbReference type="RefSeq" id="XP_052110788.1"/>
    </source>
</evidence>
<dbReference type="RefSeq" id="XP_052110788.1">
    <property type="nucleotide sequence ID" value="XM_052254828.1"/>
</dbReference>
<keyword evidence="1" id="KW-1185">Reference proteome</keyword>
<dbReference type="AlphaFoldDB" id="A0A9C6TL74"/>
<reference evidence="1" key="1">
    <citation type="journal article" date="2016" name="Nat. Genet.">
        <title>The genome sequences of Arachis duranensis and Arachis ipaensis, the diploid ancestors of cultivated peanut.</title>
        <authorList>
            <person name="Bertioli D.J."/>
            <person name="Cannon S.B."/>
            <person name="Froenicke L."/>
            <person name="Huang G."/>
            <person name="Farmer A.D."/>
            <person name="Cannon E.K."/>
            <person name="Liu X."/>
            <person name="Gao D."/>
            <person name="Clevenger J."/>
            <person name="Dash S."/>
            <person name="Ren L."/>
            <person name="Moretzsohn M.C."/>
            <person name="Shirasawa K."/>
            <person name="Huang W."/>
            <person name="Vidigal B."/>
            <person name="Abernathy B."/>
            <person name="Chu Y."/>
            <person name="Niederhuth C.E."/>
            <person name="Umale P."/>
            <person name="Araujo A.C."/>
            <person name="Kozik A."/>
            <person name="Kim K.D."/>
            <person name="Burow M.D."/>
            <person name="Varshney R.K."/>
            <person name="Wang X."/>
            <person name="Zhang X."/>
            <person name="Barkley N."/>
            <person name="Guimaraes P.M."/>
            <person name="Isobe S."/>
            <person name="Guo B."/>
            <person name="Liao B."/>
            <person name="Stalker H.T."/>
            <person name="Schmitz R.J."/>
            <person name="Scheffler B.E."/>
            <person name="Leal-Bertioli S.C."/>
            <person name="Xun X."/>
            <person name="Jackson S.A."/>
            <person name="Michelmore R."/>
            <person name="Ozias-Akins P."/>
        </authorList>
    </citation>
    <scope>NUCLEOTIDE SEQUENCE [LARGE SCALE GENOMIC DNA]</scope>
    <source>
        <strain evidence="1">cv. V14167</strain>
    </source>
</reference>
<evidence type="ECO:0000313" key="1">
    <source>
        <dbReference type="Proteomes" id="UP000515211"/>
    </source>
</evidence>
<name>A0A9C6TL74_ARADU</name>
<organism evidence="1 2">
    <name type="scientific">Arachis duranensis</name>
    <name type="common">Wild peanut</name>
    <dbReference type="NCBI Taxonomy" id="130453"/>
    <lineage>
        <taxon>Eukaryota</taxon>
        <taxon>Viridiplantae</taxon>
        <taxon>Streptophyta</taxon>
        <taxon>Embryophyta</taxon>
        <taxon>Tracheophyta</taxon>
        <taxon>Spermatophyta</taxon>
        <taxon>Magnoliopsida</taxon>
        <taxon>eudicotyledons</taxon>
        <taxon>Gunneridae</taxon>
        <taxon>Pentapetalae</taxon>
        <taxon>rosids</taxon>
        <taxon>fabids</taxon>
        <taxon>Fabales</taxon>
        <taxon>Fabaceae</taxon>
        <taxon>Papilionoideae</taxon>
        <taxon>50 kb inversion clade</taxon>
        <taxon>dalbergioids sensu lato</taxon>
        <taxon>Dalbergieae</taxon>
        <taxon>Pterocarpus clade</taxon>
        <taxon>Arachis</taxon>
    </lineage>
</organism>
<sequence>MSHWQCDIGFLMFSPAFSHPFCIQDQASDVGVLLADADGIFYSIKFFNAELDFRFPMGAPLRGINSFLSTNQLKLSEAKE</sequence>
<dbReference type="GeneID" id="127741739"/>
<protein>
    <submittedName>
        <fullName evidence="2">Zeta-carotene desaturase, chloroplastic/chromoplastic-like</fullName>
    </submittedName>
</protein>
<gene>
    <name evidence="2" type="primary">LOC127741739</name>
</gene>
<dbReference type="Proteomes" id="UP000515211">
    <property type="component" value="Chromosome 1"/>
</dbReference>
<reference evidence="2" key="2">
    <citation type="submission" date="2025-08" db="UniProtKB">
        <authorList>
            <consortium name="RefSeq"/>
        </authorList>
    </citation>
    <scope>IDENTIFICATION</scope>
    <source>
        <tissue evidence="2">Whole plant</tissue>
    </source>
</reference>